<keyword evidence="6 12" id="KW-0347">Helicase</keyword>
<accession>A0A7C1AKZ2</accession>
<dbReference type="NCBIfam" id="NF004384">
    <property type="entry name" value="PRK05748.1"/>
    <property type="match status" value="1"/>
</dbReference>
<dbReference type="GO" id="GO:0043139">
    <property type="term" value="F:5'-3' DNA helicase activity"/>
    <property type="evidence" value="ECO:0007669"/>
    <property type="project" value="UniProtKB-EC"/>
</dbReference>
<dbReference type="CDD" id="cd00984">
    <property type="entry name" value="DnaB_C"/>
    <property type="match status" value="1"/>
</dbReference>
<dbReference type="Gene3D" id="1.10.860.10">
    <property type="entry name" value="DNAb Helicase, Chain A"/>
    <property type="match status" value="1"/>
</dbReference>
<dbReference type="GO" id="GO:0016787">
    <property type="term" value="F:hydrolase activity"/>
    <property type="evidence" value="ECO:0007669"/>
    <property type="project" value="UniProtKB-KW"/>
</dbReference>
<keyword evidence="5 12" id="KW-0378">Hydrolase</keyword>
<keyword evidence="8 12" id="KW-0238">DNA-binding</keyword>
<dbReference type="InterPro" id="IPR027417">
    <property type="entry name" value="P-loop_NTPase"/>
</dbReference>
<evidence type="ECO:0000256" key="11">
    <source>
        <dbReference type="NCBIfam" id="TIGR00665"/>
    </source>
</evidence>
<evidence type="ECO:0000256" key="7">
    <source>
        <dbReference type="ARBA" id="ARBA00022840"/>
    </source>
</evidence>
<evidence type="ECO:0000313" key="14">
    <source>
        <dbReference type="EMBL" id="HDL89427.1"/>
    </source>
</evidence>
<dbReference type="InterPro" id="IPR007693">
    <property type="entry name" value="DNA_helicase_DnaB-like_N"/>
</dbReference>
<dbReference type="PROSITE" id="PS51199">
    <property type="entry name" value="SF4_HELICASE"/>
    <property type="match status" value="1"/>
</dbReference>
<keyword evidence="3 12" id="KW-0235">DNA replication</keyword>
<dbReference type="GO" id="GO:0042802">
    <property type="term" value="F:identical protein binding"/>
    <property type="evidence" value="ECO:0007669"/>
    <property type="project" value="UniProtKB-ARBA"/>
</dbReference>
<evidence type="ECO:0000256" key="3">
    <source>
        <dbReference type="ARBA" id="ARBA00022705"/>
    </source>
</evidence>
<dbReference type="FunFam" id="3.40.50.300:FF:000076">
    <property type="entry name" value="Replicative DNA helicase"/>
    <property type="match status" value="1"/>
</dbReference>
<evidence type="ECO:0000256" key="1">
    <source>
        <dbReference type="ARBA" id="ARBA00008428"/>
    </source>
</evidence>
<evidence type="ECO:0000256" key="5">
    <source>
        <dbReference type="ARBA" id="ARBA00022801"/>
    </source>
</evidence>
<comment type="caution">
    <text evidence="14">The sequence shown here is derived from an EMBL/GenBank/DDBJ whole genome shotgun (WGS) entry which is preliminary data.</text>
</comment>
<keyword evidence="7 12" id="KW-0067">ATP-binding</keyword>
<comment type="similarity">
    <text evidence="1 12">Belongs to the helicase family. DnaB subfamily.</text>
</comment>
<dbReference type="GO" id="GO:0006269">
    <property type="term" value="P:DNA replication, synthesis of primer"/>
    <property type="evidence" value="ECO:0007669"/>
    <property type="project" value="UniProtKB-UniRule"/>
</dbReference>
<evidence type="ECO:0000256" key="12">
    <source>
        <dbReference type="RuleBase" id="RU362085"/>
    </source>
</evidence>
<dbReference type="InterPro" id="IPR036185">
    <property type="entry name" value="DNA_heli_DnaB-like_N_sf"/>
</dbReference>
<proteinExistence type="inferred from homology"/>
<comment type="function">
    <text evidence="12">The main replicative DNA helicase, it participates in initiation and elongation during chromosome replication. Travels ahead of the DNA replisome, separating dsDNA into templates for DNA synthesis. A processive ATP-dependent 5'-3' DNA helicase it has DNA-dependent ATPase activity.</text>
</comment>
<dbReference type="InterPro" id="IPR016136">
    <property type="entry name" value="DNA_helicase_N/primase_C"/>
</dbReference>
<dbReference type="SUPFAM" id="SSF52540">
    <property type="entry name" value="P-loop containing nucleoside triphosphate hydrolases"/>
    <property type="match status" value="1"/>
</dbReference>
<dbReference type="GO" id="GO:0003677">
    <property type="term" value="F:DNA binding"/>
    <property type="evidence" value="ECO:0007669"/>
    <property type="project" value="UniProtKB-UniRule"/>
</dbReference>
<dbReference type="GO" id="GO:1990077">
    <property type="term" value="C:primosome complex"/>
    <property type="evidence" value="ECO:0007669"/>
    <property type="project" value="UniProtKB-UniRule"/>
</dbReference>
<keyword evidence="4 12" id="KW-0547">Nucleotide-binding</keyword>
<reference evidence="14" key="1">
    <citation type="journal article" date="2020" name="mSystems">
        <title>Genome- and Community-Level Interaction Insights into Carbon Utilization and Element Cycling Functions of Hydrothermarchaeota in Hydrothermal Sediment.</title>
        <authorList>
            <person name="Zhou Z."/>
            <person name="Liu Y."/>
            <person name="Xu W."/>
            <person name="Pan J."/>
            <person name="Luo Z.H."/>
            <person name="Li M."/>
        </authorList>
    </citation>
    <scope>NUCLEOTIDE SEQUENCE [LARGE SCALE GENOMIC DNA]</scope>
    <source>
        <strain evidence="14">HyVt-19</strain>
    </source>
</reference>
<dbReference type="SMART" id="SM00382">
    <property type="entry name" value="AAA"/>
    <property type="match status" value="1"/>
</dbReference>
<dbReference type="GO" id="GO:0005829">
    <property type="term" value="C:cytosol"/>
    <property type="evidence" value="ECO:0007669"/>
    <property type="project" value="TreeGrafter"/>
</dbReference>
<dbReference type="EC" id="5.6.2.3" evidence="11 12"/>
<dbReference type="SUPFAM" id="SSF48024">
    <property type="entry name" value="N-terminal domain of DnaB helicase"/>
    <property type="match status" value="1"/>
</dbReference>
<feature type="domain" description="SF4 helicase" evidence="13">
    <location>
        <begin position="153"/>
        <end position="418"/>
    </location>
</feature>
<dbReference type="Gene3D" id="3.40.50.300">
    <property type="entry name" value="P-loop containing nucleotide triphosphate hydrolases"/>
    <property type="match status" value="1"/>
</dbReference>
<sequence length="422" mass="48020">DSSALPSVLEILKGHEFYLDSHRKIFRAITELFEKNQPIDLITVLDKLREKNELEAVGGVSYLASLTERVPSSEHAPVYARIIADKAVLRSLINTSGNIVAWCYENQDDVDDILDRAEEAIFALSESRVQDTCSPIEELVKQNIVRIENYRNNQGLITGIPSHFTDLDKLTAGFQNSDFIIVAGRPGMGKTAFALNIARNVALESGIPVVFFSLEMSKEQLAMRLMCAEASIDSHKIRTGFLSQKEVRKLMETGEKFMNVPLFIDDQSDITPLELRAKARRLMSEHGIGMVIIDYLQLIRIPGKFERREQEISEISRSLKHLARELNIPVIALSQLNRKVEDRHDKRPQLADLRESGAIEQDADVIIFLYRDEVYNKDTSDKGIAEVLIRKQRNGPQGDIKLKFFAELTRFENLAHERDHEY</sequence>
<protein>
    <recommendedName>
        <fullName evidence="11 12">Replicative DNA helicase</fullName>
        <ecNumber evidence="11 12">5.6.2.3</ecNumber>
    </recommendedName>
</protein>
<dbReference type="EMBL" id="DQZW01000036">
    <property type="protein sequence ID" value="HDL89427.1"/>
    <property type="molecule type" value="Genomic_DNA"/>
</dbReference>
<organism evidence="14">
    <name type="scientific">Thermodesulforhabdus norvegica</name>
    <dbReference type="NCBI Taxonomy" id="39841"/>
    <lineage>
        <taxon>Bacteria</taxon>
        <taxon>Pseudomonadati</taxon>
        <taxon>Thermodesulfobacteriota</taxon>
        <taxon>Syntrophobacteria</taxon>
        <taxon>Syntrophobacterales</taxon>
        <taxon>Thermodesulforhabdaceae</taxon>
        <taxon>Thermodesulforhabdus</taxon>
    </lineage>
</organism>
<keyword evidence="2 12" id="KW-0639">Primosome</keyword>
<dbReference type="GO" id="GO:0005524">
    <property type="term" value="F:ATP binding"/>
    <property type="evidence" value="ECO:0007669"/>
    <property type="project" value="UniProtKB-UniRule"/>
</dbReference>
<dbReference type="InterPro" id="IPR007692">
    <property type="entry name" value="DNA_helicase_DnaB"/>
</dbReference>
<dbReference type="PANTHER" id="PTHR30153:SF2">
    <property type="entry name" value="REPLICATIVE DNA HELICASE"/>
    <property type="match status" value="1"/>
</dbReference>
<evidence type="ECO:0000256" key="2">
    <source>
        <dbReference type="ARBA" id="ARBA00022515"/>
    </source>
</evidence>
<name>A0A7C1AKZ2_9BACT</name>
<evidence type="ECO:0000256" key="9">
    <source>
        <dbReference type="ARBA" id="ARBA00023235"/>
    </source>
</evidence>
<dbReference type="Pfam" id="PF00772">
    <property type="entry name" value="DnaB"/>
    <property type="match status" value="1"/>
</dbReference>
<evidence type="ECO:0000259" key="13">
    <source>
        <dbReference type="PROSITE" id="PS51199"/>
    </source>
</evidence>
<evidence type="ECO:0000256" key="10">
    <source>
        <dbReference type="ARBA" id="ARBA00048954"/>
    </source>
</evidence>
<evidence type="ECO:0000256" key="6">
    <source>
        <dbReference type="ARBA" id="ARBA00022806"/>
    </source>
</evidence>
<keyword evidence="9" id="KW-0413">Isomerase</keyword>
<evidence type="ECO:0000256" key="4">
    <source>
        <dbReference type="ARBA" id="ARBA00022741"/>
    </source>
</evidence>
<dbReference type="Pfam" id="PF03796">
    <property type="entry name" value="DnaB_C"/>
    <property type="match status" value="1"/>
</dbReference>
<evidence type="ECO:0000256" key="8">
    <source>
        <dbReference type="ARBA" id="ARBA00023125"/>
    </source>
</evidence>
<dbReference type="Proteomes" id="UP000886355">
    <property type="component" value="Unassembled WGS sequence"/>
</dbReference>
<dbReference type="InterPro" id="IPR007694">
    <property type="entry name" value="DNA_helicase_DnaB-like_C"/>
</dbReference>
<dbReference type="PANTHER" id="PTHR30153">
    <property type="entry name" value="REPLICATIVE DNA HELICASE DNAB"/>
    <property type="match status" value="1"/>
</dbReference>
<comment type="catalytic activity">
    <reaction evidence="10 12">
        <text>ATP + H2O = ADP + phosphate + H(+)</text>
        <dbReference type="Rhea" id="RHEA:13065"/>
        <dbReference type="ChEBI" id="CHEBI:15377"/>
        <dbReference type="ChEBI" id="CHEBI:15378"/>
        <dbReference type="ChEBI" id="CHEBI:30616"/>
        <dbReference type="ChEBI" id="CHEBI:43474"/>
        <dbReference type="ChEBI" id="CHEBI:456216"/>
        <dbReference type="EC" id="5.6.2.3"/>
    </reaction>
</comment>
<dbReference type="InterPro" id="IPR003593">
    <property type="entry name" value="AAA+_ATPase"/>
</dbReference>
<dbReference type="NCBIfam" id="TIGR00665">
    <property type="entry name" value="DnaB"/>
    <property type="match status" value="1"/>
</dbReference>
<gene>
    <name evidence="14" type="primary">dnaB</name>
    <name evidence="14" type="ORF">ENG14_00810</name>
</gene>
<feature type="non-terminal residue" evidence="14">
    <location>
        <position position="1"/>
    </location>
</feature>
<dbReference type="AlphaFoldDB" id="A0A7C1AKZ2"/>